<evidence type="ECO:0000256" key="4">
    <source>
        <dbReference type="ARBA" id="ARBA00007717"/>
    </source>
</evidence>
<keyword evidence="23" id="KW-1185">Reference proteome</keyword>
<organism evidence="22 23">
    <name type="scientific">Apostasia shenzhenica</name>
    <dbReference type="NCBI Taxonomy" id="1088818"/>
    <lineage>
        <taxon>Eukaryota</taxon>
        <taxon>Viridiplantae</taxon>
        <taxon>Streptophyta</taxon>
        <taxon>Embryophyta</taxon>
        <taxon>Tracheophyta</taxon>
        <taxon>Spermatophyta</taxon>
        <taxon>Magnoliopsida</taxon>
        <taxon>Liliopsida</taxon>
        <taxon>Asparagales</taxon>
        <taxon>Orchidaceae</taxon>
        <taxon>Apostasioideae</taxon>
        <taxon>Apostasia</taxon>
    </lineage>
</organism>
<keyword evidence="16 19" id="KW-0472">Membrane</keyword>
<dbReference type="EMBL" id="KZ453539">
    <property type="protein sequence ID" value="PKA47187.1"/>
    <property type="molecule type" value="Genomic_DNA"/>
</dbReference>
<dbReference type="GO" id="GO:0005741">
    <property type="term" value="C:mitochondrial outer membrane"/>
    <property type="evidence" value="ECO:0007669"/>
    <property type="project" value="UniProtKB-SubCell"/>
</dbReference>
<comment type="similarity">
    <text evidence="4">Belongs to the nicastrin family.</text>
</comment>
<reference evidence="22 23" key="1">
    <citation type="journal article" date="2017" name="Nature">
        <title>The Apostasia genome and the evolution of orchids.</title>
        <authorList>
            <person name="Zhang G.Q."/>
            <person name="Liu K.W."/>
            <person name="Li Z."/>
            <person name="Lohaus R."/>
            <person name="Hsiao Y.Y."/>
            <person name="Niu S.C."/>
            <person name="Wang J.Y."/>
            <person name="Lin Y.C."/>
            <person name="Xu Q."/>
            <person name="Chen L.J."/>
            <person name="Yoshida K."/>
            <person name="Fujiwara S."/>
            <person name="Wang Z.W."/>
            <person name="Zhang Y.Q."/>
            <person name="Mitsuda N."/>
            <person name="Wang M."/>
            <person name="Liu G.H."/>
            <person name="Pecoraro L."/>
            <person name="Huang H.X."/>
            <person name="Xiao X.J."/>
            <person name="Lin M."/>
            <person name="Wu X.Y."/>
            <person name="Wu W.L."/>
            <person name="Chen Y.Y."/>
            <person name="Chang S.B."/>
            <person name="Sakamoto S."/>
            <person name="Ohme-Takagi M."/>
            <person name="Yagi M."/>
            <person name="Zeng S.J."/>
            <person name="Shen C.Y."/>
            <person name="Yeh C.M."/>
            <person name="Luo Y.B."/>
            <person name="Tsai W.C."/>
            <person name="Van de Peer Y."/>
            <person name="Liu Z.J."/>
        </authorList>
    </citation>
    <scope>NUCLEOTIDE SEQUENCE [LARGE SCALE GENOMIC DNA]</scope>
    <source>
        <strain evidence="23">cv. Shenzhen</strain>
        <tissue evidence="22">Stem</tissue>
    </source>
</reference>
<keyword evidence="7" id="KW-0436">Ligase</keyword>
<evidence type="ECO:0000259" key="20">
    <source>
        <dbReference type="Pfam" id="PF00899"/>
    </source>
</evidence>
<evidence type="ECO:0000256" key="11">
    <source>
        <dbReference type="ARBA" id="ARBA00022787"/>
    </source>
</evidence>
<dbReference type="GO" id="GO:0005524">
    <property type="term" value="F:ATP binding"/>
    <property type="evidence" value="ECO:0007669"/>
    <property type="project" value="UniProtKB-KW"/>
</dbReference>
<keyword evidence="9" id="KW-0732">Signal</keyword>
<feature type="domain" description="Nicastrin small lobe" evidence="21">
    <location>
        <begin position="475"/>
        <end position="615"/>
    </location>
</feature>
<dbReference type="PANTHER" id="PTHR21092">
    <property type="entry name" value="NICASTRIN"/>
    <property type="match status" value="1"/>
</dbReference>
<evidence type="ECO:0000256" key="10">
    <source>
        <dbReference type="ARBA" id="ARBA00022741"/>
    </source>
</evidence>
<dbReference type="Pfam" id="PF00899">
    <property type="entry name" value="ThiF"/>
    <property type="match status" value="1"/>
</dbReference>
<protein>
    <recommendedName>
        <fullName evidence="6">Nicastrin</fullName>
    </recommendedName>
</protein>
<keyword evidence="11" id="KW-1000">Mitochondrion outer membrane</keyword>
<accession>A0A2H9ZV80</accession>
<dbReference type="InterPro" id="IPR000594">
    <property type="entry name" value="ThiF_NAD_FAD-bd"/>
</dbReference>
<dbReference type="AlphaFoldDB" id="A0A2H9ZV80"/>
<evidence type="ECO:0000256" key="17">
    <source>
        <dbReference type="ARBA" id="ARBA00023180"/>
    </source>
</evidence>
<keyword evidence="14 19" id="KW-1133">Transmembrane helix</keyword>
<dbReference type="Proteomes" id="UP000236161">
    <property type="component" value="Unassembled WGS sequence"/>
</dbReference>
<dbReference type="CDD" id="cd00755">
    <property type="entry name" value="YgdL_like"/>
    <property type="match status" value="1"/>
</dbReference>
<dbReference type="GO" id="GO:0005886">
    <property type="term" value="C:plasma membrane"/>
    <property type="evidence" value="ECO:0007669"/>
    <property type="project" value="UniProtKB-ARBA"/>
</dbReference>
<dbReference type="Gene3D" id="3.40.630.10">
    <property type="entry name" value="Zn peptidases"/>
    <property type="match status" value="1"/>
</dbReference>
<dbReference type="SUPFAM" id="SSF69572">
    <property type="entry name" value="Activating enzymes of the ubiquitin-like proteins"/>
    <property type="match status" value="1"/>
</dbReference>
<dbReference type="STRING" id="1088818.A0A2H9ZV80"/>
<dbReference type="Pfam" id="PF05450">
    <property type="entry name" value="Nicastrin"/>
    <property type="match status" value="1"/>
</dbReference>
<proteinExistence type="inferred from homology"/>
<comment type="function">
    <text evidence="18">Catalyzes the ATP-dependent dehydration of threonylcarbamoyladenosine at position 37 (t(6)A37) to form cyclic t(6)A37 (ct(6)A37) in tRNAs that read codons beginning with adenine.</text>
</comment>
<keyword evidence="12" id="KW-0067">ATP-binding</keyword>
<dbReference type="GO" id="GO:0008641">
    <property type="term" value="F:ubiquitin-like modifier activating enzyme activity"/>
    <property type="evidence" value="ECO:0007669"/>
    <property type="project" value="InterPro"/>
</dbReference>
<feature type="domain" description="THIF-type NAD/FAD binding fold" evidence="20">
    <location>
        <begin position="18"/>
        <end position="273"/>
    </location>
</feature>
<evidence type="ECO:0000256" key="16">
    <source>
        <dbReference type="ARBA" id="ARBA00023136"/>
    </source>
</evidence>
<dbReference type="PANTHER" id="PTHR21092:SF0">
    <property type="entry name" value="NICASTRIN"/>
    <property type="match status" value="1"/>
</dbReference>
<comment type="subcellular location">
    <subcellularLocation>
        <location evidence="3">Membrane</location>
        <topology evidence="3">Single-pass type I membrane protein</topology>
    </subcellularLocation>
    <subcellularLocation>
        <location evidence="1">Mitochondrion membrane</location>
        <topology evidence="1">Multi-pass membrane protein</topology>
    </subcellularLocation>
    <subcellularLocation>
        <location evidence="2">Mitochondrion outer membrane</location>
    </subcellularLocation>
</comment>
<feature type="transmembrane region" description="Helical" evidence="19">
    <location>
        <begin position="1056"/>
        <end position="1078"/>
    </location>
</feature>
<evidence type="ECO:0000313" key="22">
    <source>
        <dbReference type="EMBL" id="PKA47187.1"/>
    </source>
</evidence>
<evidence type="ECO:0000256" key="15">
    <source>
        <dbReference type="ARBA" id="ARBA00023128"/>
    </source>
</evidence>
<dbReference type="Gene3D" id="3.40.50.720">
    <property type="entry name" value="NAD(P)-binding Rossmann-like Domain"/>
    <property type="match status" value="1"/>
</dbReference>
<dbReference type="GO" id="GO:0016485">
    <property type="term" value="P:protein processing"/>
    <property type="evidence" value="ECO:0007669"/>
    <property type="project" value="InterPro"/>
</dbReference>
<dbReference type="InterPro" id="IPR035985">
    <property type="entry name" value="Ubiquitin-activating_enz"/>
</dbReference>
<evidence type="ECO:0000259" key="21">
    <source>
        <dbReference type="Pfam" id="PF18266"/>
    </source>
</evidence>
<evidence type="ECO:0000256" key="19">
    <source>
        <dbReference type="SAM" id="Phobius"/>
    </source>
</evidence>
<evidence type="ECO:0000256" key="12">
    <source>
        <dbReference type="ARBA" id="ARBA00022840"/>
    </source>
</evidence>
<gene>
    <name evidence="22" type="ORF">AXF42_Ash017132</name>
</gene>
<name>A0A2H9ZV80_9ASPA</name>
<keyword evidence="17" id="KW-0325">Glycoprotein</keyword>
<dbReference type="InterPro" id="IPR008710">
    <property type="entry name" value="Nicastrin"/>
</dbReference>
<evidence type="ECO:0000256" key="9">
    <source>
        <dbReference type="ARBA" id="ARBA00022729"/>
    </source>
</evidence>
<comment type="similarity">
    <text evidence="5">Belongs to the HesA/MoeB/ThiF family.</text>
</comment>
<sequence length="1085" mass="119215">MESISGIPCITFWSYSNIQFFGVEPQQKLVKSFVIVVGLGGVGSHAASMLLRSGVGRLLLVDFDQVSLSSLNRHAVATRADVGTPKAVCLQKHFSSIFPECRVEAKVQLYDASLEEEILSGQPDFVLDCIDNIDTKVALLAACVRRGLKVLSAMGAGARADPTRIRMADLRESSIDPLSRSVRHRLRKDYGIDGGIPVVFSLEKPKVKLLPFKGASGEEENPSDYQIVPGFRVRIIPVLGTIPAIFGQVMASYVVTQLAGLHVQTEPVVNLDLDHYRILHQRLIEHEELLYGSAQQVGVEEVMYIVKELWHGQSARDQSNKNVGRKMWRSVNELMLVRWDGSKPASVSNLILLKFKEAELHESTTVENIKNEDPEYYDMVIAVLKRAEIDYMLIFALKASPKRRLLRLYGQKKLRPCSLLWLPRVLLPFLTMDRALVFSVLLLPCFLLLAAGESNSLKSVPDLEKAMYVNIGGYPCVRILNLSGELGCSNPGHGKVVAPVFRLENIHEPVTRVSRDPKFAENIAGVLIEASGFQNLSIGFSPAEKFPQAEFAPYKNISYKWNPHGSGIMWSRYNFPVFLLPDESSKLLQEIASENEKRFKTYPSNVAEFDLVMQTTKVETRDSASCLKERSCLPLGGYSVWSALPPINTTIELAKPIVLVVASMDSASFFRDLNLGADSPISVYVICAQGLIALLAAVDALSRVPDLDELKKQLVFVVFTGEAWGYLGSRRFLLELDLNADSVKGLNSNLIEQVLEIGSVGKGLSQGATTFFAHSEEDSSSTHEILDALQKASISLGTDNVKIRKADVSNPGLPPSSLFSFLKKNSSIPGVVLEDFDTSFRNKYYASHLDNPSNINSSSVAAAAVLVARALYTLASQGPPLNLIVLNSIKVNVSLVEELVGCLLTCEPGLSCAVVKSFITCGNVCPSHYVGVFIDLPSETQHPQYADDTSRFVWNFLADRTSAQQKNANSCKGECPGNGQVCVAAETDNSRCVTSTTKYVPAYSTRLKFESNSWQILPANASDPLGLVDPVWTESYWETIGLRVYRVQSSVYDNGVLLAGIGITFATYIAAIGVRTLLLKALKHD</sequence>
<keyword evidence="10" id="KW-0547">Nucleotide-binding</keyword>
<dbReference type="Pfam" id="PF18266">
    <property type="entry name" value="Ncstrn_small"/>
    <property type="match status" value="1"/>
</dbReference>
<dbReference type="GO" id="GO:0007219">
    <property type="term" value="P:Notch signaling pathway"/>
    <property type="evidence" value="ECO:0007669"/>
    <property type="project" value="UniProtKB-KW"/>
</dbReference>
<keyword evidence="13" id="KW-0914">Notch signaling pathway</keyword>
<dbReference type="OrthoDB" id="10265862at2759"/>
<dbReference type="InterPro" id="IPR041084">
    <property type="entry name" value="Ncstrn_small"/>
</dbReference>
<evidence type="ECO:0000256" key="3">
    <source>
        <dbReference type="ARBA" id="ARBA00004479"/>
    </source>
</evidence>
<evidence type="ECO:0000256" key="1">
    <source>
        <dbReference type="ARBA" id="ARBA00004225"/>
    </source>
</evidence>
<evidence type="ECO:0000256" key="8">
    <source>
        <dbReference type="ARBA" id="ARBA00022692"/>
    </source>
</evidence>
<evidence type="ECO:0000313" key="23">
    <source>
        <dbReference type="Proteomes" id="UP000236161"/>
    </source>
</evidence>
<dbReference type="FunFam" id="3.40.50.720:FF:000125">
    <property type="entry name" value="tRNA threonylcarbamoyladenosine dehydratase 2-like"/>
    <property type="match status" value="1"/>
</dbReference>
<evidence type="ECO:0000256" key="5">
    <source>
        <dbReference type="ARBA" id="ARBA00009919"/>
    </source>
</evidence>
<dbReference type="SUPFAM" id="SSF53187">
    <property type="entry name" value="Zn-dependent exopeptidases"/>
    <property type="match status" value="1"/>
</dbReference>
<evidence type="ECO:0000256" key="6">
    <source>
        <dbReference type="ARBA" id="ARBA00015303"/>
    </source>
</evidence>
<evidence type="ECO:0000256" key="7">
    <source>
        <dbReference type="ARBA" id="ARBA00022598"/>
    </source>
</evidence>
<evidence type="ECO:0000256" key="13">
    <source>
        <dbReference type="ARBA" id="ARBA00022976"/>
    </source>
</evidence>
<evidence type="ECO:0000256" key="18">
    <source>
        <dbReference type="ARBA" id="ARBA00060084"/>
    </source>
</evidence>
<dbReference type="FunFam" id="3.40.630.10:FF:000075">
    <property type="entry name" value="Nicastrin"/>
    <property type="match status" value="1"/>
</dbReference>
<keyword evidence="8 19" id="KW-0812">Transmembrane</keyword>
<evidence type="ECO:0000256" key="2">
    <source>
        <dbReference type="ARBA" id="ARBA00004294"/>
    </source>
</evidence>
<keyword evidence="15" id="KW-0496">Mitochondrion</keyword>
<evidence type="ECO:0000256" key="14">
    <source>
        <dbReference type="ARBA" id="ARBA00022989"/>
    </source>
</evidence>